<dbReference type="InterPro" id="IPR053158">
    <property type="entry name" value="CapK_Type1_Caps_Biosynth"/>
</dbReference>
<organism evidence="1 2">
    <name type="scientific">Paenibacillus hunanensis</name>
    <dbReference type="NCBI Taxonomy" id="539262"/>
    <lineage>
        <taxon>Bacteria</taxon>
        <taxon>Bacillati</taxon>
        <taxon>Bacillota</taxon>
        <taxon>Bacilli</taxon>
        <taxon>Bacillales</taxon>
        <taxon>Paenibacillaceae</taxon>
        <taxon>Paenibacillus</taxon>
    </lineage>
</organism>
<evidence type="ECO:0000313" key="1">
    <source>
        <dbReference type="EMBL" id="MDR6245858.1"/>
    </source>
</evidence>
<dbReference type="PANTHER" id="PTHR36932">
    <property type="entry name" value="CAPSULAR POLYSACCHARIDE BIOSYNTHESIS PROTEIN"/>
    <property type="match status" value="1"/>
</dbReference>
<sequence length="462" mass="53809">MTNTLRILYHYLRTRGRAQRWSNRAALERWQERQVLRHVKWVRRHAAFYRQWWEGRADADWRQFPMIDKGVMMEQFDELNTVGLSRTQAQDIALEAERTRDFEPQLHGVTIGLSSGTSGNRGLFLVSPQEQDAWTGTVLAKLLPGGLRESHRIAFFLRANSNLYESVRKGKLEFRYFDLMVPMEQHLMVLEQECPDIWVAPASLLRLLADAAHAGKLTVKPWRIISVAEVLDPLDRQRIEDAFQQRVHQVYQCTEGFLGATCEHGTLHLNEDIVHIDREYIDEDKRRFVPIITDFSRRAQPIIRYRLNDILTLAEQPCACGSSFTAVERIEGRCDDILYIRQLDEDEQDWQEEHEQQELDRPLVPLFPDLVTRAVISASPEIEHYQVIQHDSDRLEILYRLSGEESRAAVEAQIRERLKQLCAGLHGALPAIRFGEYAFEPGPVKLRRVERRWKPDGDRGLV</sequence>
<gene>
    <name evidence="1" type="ORF">JOC58_003774</name>
</gene>
<keyword evidence="2" id="KW-1185">Reference proteome</keyword>
<accession>A0ABU1J5U6</accession>
<dbReference type="NCBIfam" id="TIGR02304">
    <property type="entry name" value="aden_form_hyp"/>
    <property type="match status" value="1"/>
</dbReference>
<dbReference type="SUPFAM" id="SSF56801">
    <property type="entry name" value="Acetyl-CoA synthetase-like"/>
    <property type="match status" value="1"/>
</dbReference>
<name>A0ABU1J5U6_9BACL</name>
<dbReference type="InterPro" id="IPR042099">
    <property type="entry name" value="ANL_N_sf"/>
</dbReference>
<comment type="caution">
    <text evidence="1">The sequence shown here is derived from an EMBL/GenBank/DDBJ whole genome shotgun (WGS) entry which is preliminary data.</text>
</comment>
<evidence type="ECO:0000313" key="2">
    <source>
        <dbReference type="Proteomes" id="UP001185028"/>
    </source>
</evidence>
<dbReference type="InterPro" id="IPR012685">
    <property type="entry name" value="CHP02304_F390_synth-rel"/>
</dbReference>
<proteinExistence type="predicted"/>
<protein>
    <submittedName>
        <fullName evidence="1">Adenylate-forming enzyme</fullName>
    </submittedName>
</protein>
<dbReference type="Proteomes" id="UP001185028">
    <property type="component" value="Unassembled WGS sequence"/>
</dbReference>
<dbReference type="RefSeq" id="WP_188775704.1">
    <property type="nucleotide sequence ID" value="NZ_BMMB01000005.1"/>
</dbReference>
<dbReference type="PANTHER" id="PTHR36932:SF1">
    <property type="entry name" value="CAPSULAR POLYSACCHARIDE BIOSYNTHESIS PROTEIN"/>
    <property type="match status" value="1"/>
</dbReference>
<reference evidence="1 2" key="1">
    <citation type="submission" date="2023-07" db="EMBL/GenBank/DDBJ databases">
        <title>Genomic Encyclopedia of Type Strains, Phase IV (KMG-IV): sequencing the most valuable type-strain genomes for metagenomic binning, comparative biology and taxonomic classification.</title>
        <authorList>
            <person name="Goeker M."/>
        </authorList>
    </citation>
    <scope>NUCLEOTIDE SEQUENCE [LARGE SCALE GENOMIC DNA]</scope>
    <source>
        <strain evidence="1 2">DSM 22170</strain>
    </source>
</reference>
<dbReference type="Gene3D" id="3.40.50.12780">
    <property type="entry name" value="N-terminal domain of ligase-like"/>
    <property type="match status" value="1"/>
</dbReference>
<dbReference type="EMBL" id="JAVDQH010000019">
    <property type="protein sequence ID" value="MDR6245858.1"/>
    <property type="molecule type" value="Genomic_DNA"/>
</dbReference>